<name>K3WB06_GLOUD</name>
<evidence type="ECO:0000259" key="5">
    <source>
        <dbReference type="PROSITE" id="PS50222"/>
    </source>
</evidence>
<dbReference type="InterPro" id="IPR018247">
    <property type="entry name" value="EF_Hand_1_Ca_BS"/>
</dbReference>
<keyword evidence="1" id="KW-0106">Calcium</keyword>
<keyword evidence="3" id="KW-1133">Transmembrane helix</keyword>
<dbReference type="HOGENOM" id="CLU_010397_0_0_1"/>
<keyword evidence="7" id="KW-1185">Reference proteome</keyword>
<dbReference type="Pfam" id="PF13499">
    <property type="entry name" value="EF-hand_7"/>
    <property type="match status" value="1"/>
</dbReference>
<feature type="transmembrane region" description="Helical" evidence="3">
    <location>
        <begin position="314"/>
        <end position="330"/>
    </location>
</feature>
<dbReference type="Proteomes" id="UP000019132">
    <property type="component" value="Unassembled WGS sequence"/>
</dbReference>
<reference evidence="7" key="2">
    <citation type="submission" date="2010-04" db="EMBL/GenBank/DDBJ databases">
        <authorList>
            <person name="Buell R."/>
            <person name="Hamilton J."/>
            <person name="Hostetler J."/>
        </authorList>
    </citation>
    <scope>NUCLEOTIDE SEQUENCE [LARGE SCALE GENOMIC DNA]</scope>
    <source>
        <strain evidence="7">DAOM:BR144</strain>
    </source>
</reference>
<feature type="transmembrane region" description="Helical" evidence="3">
    <location>
        <begin position="70"/>
        <end position="89"/>
    </location>
</feature>
<reference evidence="6" key="3">
    <citation type="submission" date="2015-02" db="UniProtKB">
        <authorList>
            <consortium name="EnsemblProtists"/>
        </authorList>
    </citation>
    <scope>IDENTIFICATION</scope>
    <source>
        <strain evidence="6">DAOM BR144</strain>
    </source>
</reference>
<dbReference type="PROSITE" id="PS00018">
    <property type="entry name" value="EF_HAND_1"/>
    <property type="match status" value="3"/>
</dbReference>
<feature type="chain" id="PRO_5003870878" description="EF-hand domain-containing protein" evidence="4">
    <location>
        <begin position="21"/>
        <end position="758"/>
    </location>
</feature>
<dbReference type="GO" id="GO:0005509">
    <property type="term" value="F:calcium ion binding"/>
    <property type="evidence" value="ECO:0007669"/>
    <property type="project" value="InterPro"/>
</dbReference>
<evidence type="ECO:0000256" key="2">
    <source>
        <dbReference type="SAM" id="MobiDB-lite"/>
    </source>
</evidence>
<sequence length="758" mass="86672">MARRVCALLLLALLAALSSANGGASSQVVETPSDALVLPQGEPHSSPSAQSPENKGGGEEEGQEATGNDAAVAVVTITALIAISILFELMTEILRETTDEMNMPFINTVFSELTTLGFIGLLLFVVTKLDVLSRISLTYLGEKEKLQETIEVLHMGLFLFIVIFLVLCCGLLKLGMFVQNEWREFERGAQDIPCIVSEYVLATEPPRTWRAKLSLSRIWAARKACREMIYISIRHRFMDYRSNHPDPEVALRLAKEYQRNPDIRFPFHEYLSIISGEVMGRLIEIDLPTWIALEVFLVVILTICWQLGPYGEIWVMLFVGLLLICLNEFVHRRILCMRSLLTPPRLLKDAERLRRKNEWRAKHQLPLCDLNEKTWILESPEANENDFTPPYIDRLPNGGHDLSEVELAKHQRMLLGGKRGNGVLLALFSTRLVFLLTAMHLATFLMRTMHHISSLYNSWLAILVLDVLFLLPSILVTVMSLRIARDGLYAFNIEHMKVNRVIAKVMRILKARQTLRTLRFVAEMKIYLRETVRRKSQIHPQQSLPITASLRESSAKFSALVSPKKQGPGRRTGWGLTRSSISDHSISPPLSPLAAYMSPREKRSDGYKNEMERRDINTIFCLFDVDGSGCVSRQEMANLLLAITHELDEEQLNRLMFDLVDGDDEQEEITFEAFYNWCHQHMLECTHLKEDLIEEIFHMVDTDKSGYITVDEFIAIFKTLGQSLDHDDVRELIYQMDRNDDGKIDLEEFTRMLQKHEV</sequence>
<evidence type="ECO:0000256" key="1">
    <source>
        <dbReference type="ARBA" id="ARBA00022837"/>
    </source>
</evidence>
<keyword evidence="3" id="KW-0812">Transmembrane</keyword>
<feature type="compositionally biased region" description="Polar residues" evidence="2">
    <location>
        <begin position="43"/>
        <end position="53"/>
    </location>
</feature>
<dbReference type="VEuPathDB" id="FungiDB:PYU1_G002145"/>
<feature type="domain" description="EF-hand" evidence="5">
    <location>
        <begin position="688"/>
        <end position="723"/>
    </location>
</feature>
<dbReference type="PROSITE" id="PS50222">
    <property type="entry name" value="EF_HAND_2"/>
    <property type="match status" value="3"/>
</dbReference>
<feature type="transmembrane region" description="Helical" evidence="3">
    <location>
        <begin position="109"/>
        <end position="132"/>
    </location>
</feature>
<feature type="domain" description="EF-hand" evidence="5">
    <location>
        <begin position="611"/>
        <end position="646"/>
    </location>
</feature>
<feature type="transmembrane region" description="Helical" evidence="3">
    <location>
        <begin position="458"/>
        <end position="481"/>
    </location>
</feature>
<feature type="signal peptide" evidence="4">
    <location>
        <begin position="1"/>
        <end position="20"/>
    </location>
</feature>
<accession>K3WB06</accession>
<dbReference type="SMART" id="SM00054">
    <property type="entry name" value="EFh"/>
    <property type="match status" value="3"/>
</dbReference>
<dbReference type="InParanoid" id="K3WB06"/>
<evidence type="ECO:0000256" key="4">
    <source>
        <dbReference type="SAM" id="SignalP"/>
    </source>
</evidence>
<keyword evidence="3" id="KW-0472">Membrane</keyword>
<dbReference type="OMA" id="RELIYQM"/>
<dbReference type="PANTHER" id="PTHR23064">
    <property type="entry name" value="TROPONIN"/>
    <property type="match status" value="1"/>
</dbReference>
<dbReference type="InterPro" id="IPR002048">
    <property type="entry name" value="EF_hand_dom"/>
</dbReference>
<dbReference type="AlphaFoldDB" id="K3WB06"/>
<feature type="transmembrane region" description="Helical" evidence="3">
    <location>
        <begin position="422"/>
        <end position="446"/>
    </location>
</feature>
<dbReference type="InterPro" id="IPR011992">
    <property type="entry name" value="EF-hand-dom_pair"/>
</dbReference>
<evidence type="ECO:0000256" key="3">
    <source>
        <dbReference type="SAM" id="Phobius"/>
    </source>
</evidence>
<organism evidence="6 7">
    <name type="scientific">Globisporangium ultimum (strain ATCC 200006 / CBS 805.95 / DAOM BR144)</name>
    <name type="common">Pythium ultimum</name>
    <dbReference type="NCBI Taxonomy" id="431595"/>
    <lineage>
        <taxon>Eukaryota</taxon>
        <taxon>Sar</taxon>
        <taxon>Stramenopiles</taxon>
        <taxon>Oomycota</taxon>
        <taxon>Peronosporomycetes</taxon>
        <taxon>Pythiales</taxon>
        <taxon>Pythiaceae</taxon>
        <taxon>Globisporangium</taxon>
    </lineage>
</organism>
<feature type="transmembrane region" description="Helical" evidence="3">
    <location>
        <begin position="289"/>
        <end position="308"/>
    </location>
</feature>
<dbReference type="FunFam" id="1.10.238.10:FF:000001">
    <property type="entry name" value="Calmodulin 1"/>
    <property type="match status" value="1"/>
</dbReference>
<dbReference type="eggNOG" id="KOG0028">
    <property type="taxonomic scope" value="Eukaryota"/>
</dbReference>
<dbReference type="SUPFAM" id="SSF47473">
    <property type="entry name" value="EF-hand"/>
    <property type="match status" value="1"/>
</dbReference>
<dbReference type="EnsemblProtists" id="PYU1_T002147">
    <property type="protein sequence ID" value="PYU1_T002147"/>
    <property type="gene ID" value="PYU1_G002145"/>
</dbReference>
<dbReference type="InterPro" id="IPR052591">
    <property type="entry name" value="CML21-like"/>
</dbReference>
<proteinExistence type="predicted"/>
<dbReference type="Gene3D" id="1.10.238.10">
    <property type="entry name" value="EF-hand"/>
    <property type="match status" value="2"/>
</dbReference>
<dbReference type="EMBL" id="GL376634">
    <property type="status" value="NOT_ANNOTATED_CDS"/>
    <property type="molecule type" value="Genomic_DNA"/>
</dbReference>
<feature type="region of interest" description="Disordered" evidence="2">
    <location>
        <begin position="37"/>
        <end position="67"/>
    </location>
</feature>
<reference evidence="7" key="1">
    <citation type="journal article" date="2010" name="Genome Biol.">
        <title>Genome sequence of the necrotrophic plant pathogen Pythium ultimum reveals original pathogenicity mechanisms and effector repertoire.</title>
        <authorList>
            <person name="Levesque C.A."/>
            <person name="Brouwer H."/>
            <person name="Cano L."/>
            <person name="Hamilton J.P."/>
            <person name="Holt C."/>
            <person name="Huitema E."/>
            <person name="Raffaele S."/>
            <person name="Robideau G.P."/>
            <person name="Thines M."/>
            <person name="Win J."/>
            <person name="Zerillo M.M."/>
            <person name="Beakes G.W."/>
            <person name="Boore J.L."/>
            <person name="Busam D."/>
            <person name="Dumas B."/>
            <person name="Ferriera S."/>
            <person name="Fuerstenberg S.I."/>
            <person name="Gachon C.M."/>
            <person name="Gaulin E."/>
            <person name="Govers F."/>
            <person name="Grenville-Briggs L."/>
            <person name="Horner N."/>
            <person name="Hostetler J."/>
            <person name="Jiang R.H."/>
            <person name="Johnson J."/>
            <person name="Krajaejun T."/>
            <person name="Lin H."/>
            <person name="Meijer H.J."/>
            <person name="Moore B."/>
            <person name="Morris P."/>
            <person name="Phuntmart V."/>
            <person name="Puiu D."/>
            <person name="Shetty J."/>
            <person name="Stajich J.E."/>
            <person name="Tripathy S."/>
            <person name="Wawra S."/>
            <person name="van West P."/>
            <person name="Whitty B.R."/>
            <person name="Coutinho P.M."/>
            <person name="Henrissat B."/>
            <person name="Martin F."/>
            <person name="Thomas P.D."/>
            <person name="Tyler B.M."/>
            <person name="De Vries R.P."/>
            <person name="Kamoun S."/>
            <person name="Yandell M."/>
            <person name="Tisserat N."/>
            <person name="Buell C.R."/>
        </authorList>
    </citation>
    <scope>NUCLEOTIDE SEQUENCE</scope>
    <source>
        <strain evidence="7">DAOM:BR144</strain>
    </source>
</reference>
<feature type="domain" description="EF-hand" evidence="5">
    <location>
        <begin position="724"/>
        <end position="758"/>
    </location>
</feature>
<dbReference type="STRING" id="431595.K3WB06"/>
<evidence type="ECO:0000313" key="6">
    <source>
        <dbReference type="EnsemblProtists" id="PYU1_T002147"/>
    </source>
</evidence>
<evidence type="ECO:0000313" key="7">
    <source>
        <dbReference type="Proteomes" id="UP000019132"/>
    </source>
</evidence>
<dbReference type="CDD" id="cd00051">
    <property type="entry name" value="EFh"/>
    <property type="match status" value="1"/>
</dbReference>
<keyword evidence="4" id="KW-0732">Signal</keyword>
<protein>
    <recommendedName>
        <fullName evidence="5">EF-hand domain-containing protein</fullName>
    </recommendedName>
</protein>
<feature type="transmembrane region" description="Helical" evidence="3">
    <location>
        <begin position="152"/>
        <end position="174"/>
    </location>
</feature>